<evidence type="ECO:0000313" key="2">
    <source>
        <dbReference type="EMBL" id="KAI5343964.1"/>
    </source>
</evidence>
<dbReference type="AlphaFoldDB" id="A0AAD4WII3"/>
<name>A0AAD4WII3_PRUDU</name>
<feature type="compositionally biased region" description="Acidic residues" evidence="1">
    <location>
        <begin position="71"/>
        <end position="82"/>
    </location>
</feature>
<feature type="region of interest" description="Disordered" evidence="1">
    <location>
        <begin position="47"/>
        <end position="82"/>
    </location>
</feature>
<reference evidence="2 3" key="1">
    <citation type="journal article" date="2022" name="G3 (Bethesda)">
        <title>Whole-genome sequence and methylome profiling of the almond [Prunus dulcis (Mill.) D.A. Webb] cultivar 'Nonpareil'.</title>
        <authorList>
            <person name="D'Amico-Willman K.M."/>
            <person name="Ouma W.Z."/>
            <person name="Meulia T."/>
            <person name="Sideli G.M."/>
            <person name="Gradziel T.M."/>
            <person name="Fresnedo-Ramirez J."/>
        </authorList>
    </citation>
    <scope>NUCLEOTIDE SEQUENCE [LARGE SCALE GENOMIC DNA]</scope>
    <source>
        <strain evidence="2">Clone GOH B32 T37-40</strain>
    </source>
</reference>
<gene>
    <name evidence="2" type="ORF">L3X38_011840</name>
</gene>
<dbReference type="PROSITE" id="PS51257">
    <property type="entry name" value="PROKAR_LIPOPROTEIN"/>
    <property type="match status" value="1"/>
</dbReference>
<proteinExistence type="predicted"/>
<keyword evidence="3" id="KW-1185">Reference proteome</keyword>
<organism evidence="2 3">
    <name type="scientific">Prunus dulcis</name>
    <name type="common">Almond</name>
    <name type="synonym">Amygdalus dulcis</name>
    <dbReference type="NCBI Taxonomy" id="3755"/>
    <lineage>
        <taxon>Eukaryota</taxon>
        <taxon>Viridiplantae</taxon>
        <taxon>Streptophyta</taxon>
        <taxon>Embryophyta</taxon>
        <taxon>Tracheophyta</taxon>
        <taxon>Spermatophyta</taxon>
        <taxon>Magnoliopsida</taxon>
        <taxon>eudicotyledons</taxon>
        <taxon>Gunneridae</taxon>
        <taxon>Pentapetalae</taxon>
        <taxon>rosids</taxon>
        <taxon>fabids</taxon>
        <taxon>Rosales</taxon>
        <taxon>Rosaceae</taxon>
        <taxon>Amygdaloideae</taxon>
        <taxon>Amygdaleae</taxon>
        <taxon>Prunus</taxon>
    </lineage>
</organism>
<comment type="caution">
    <text evidence="2">The sequence shown here is derived from an EMBL/GenBank/DDBJ whole genome shotgun (WGS) entry which is preliminary data.</text>
</comment>
<accession>A0AAD4WII3</accession>
<evidence type="ECO:0000256" key="1">
    <source>
        <dbReference type="SAM" id="MobiDB-lite"/>
    </source>
</evidence>
<sequence length="163" mass="18178">MPCNRIVMLYYTEVGNFNIVWSQTSFGCQGLDGADNYAEVQHNVQVEDETEVQDKSQVEYETGVQDKSQVEDETWVEDNVDVEDKDEAELVDSEEDDGEFVDSDYEFSEEEFGFKTVEVPLHEGAEDTLNGSNEGPAFEAPGKVSSDGEHTSYFDIESEGDGG</sequence>
<feature type="region of interest" description="Disordered" evidence="1">
    <location>
        <begin position="123"/>
        <end position="163"/>
    </location>
</feature>
<protein>
    <submittedName>
        <fullName evidence="2">Uncharacterized protein</fullName>
    </submittedName>
</protein>
<dbReference type="EMBL" id="JAJFAZ020000002">
    <property type="protein sequence ID" value="KAI5343964.1"/>
    <property type="molecule type" value="Genomic_DNA"/>
</dbReference>
<evidence type="ECO:0000313" key="3">
    <source>
        <dbReference type="Proteomes" id="UP001054821"/>
    </source>
</evidence>
<dbReference type="Proteomes" id="UP001054821">
    <property type="component" value="Chromosome 2"/>
</dbReference>